<evidence type="ECO:0000259" key="1">
    <source>
        <dbReference type="Pfam" id="PF00156"/>
    </source>
</evidence>
<keyword evidence="2" id="KW-0808">Transferase</keyword>
<dbReference type="PANTHER" id="PTHR11608">
    <property type="entry name" value="BIFUNCTIONAL PROTEIN PYRR"/>
    <property type="match status" value="1"/>
</dbReference>
<keyword evidence="3" id="KW-1185">Reference proteome</keyword>
<dbReference type="SUPFAM" id="SSF53271">
    <property type="entry name" value="PRTase-like"/>
    <property type="match status" value="1"/>
</dbReference>
<evidence type="ECO:0000313" key="3">
    <source>
        <dbReference type="Proteomes" id="UP000532440"/>
    </source>
</evidence>
<name>A0A7W8HI60_9BURK</name>
<dbReference type="InterPro" id="IPR000836">
    <property type="entry name" value="PRTase_dom"/>
</dbReference>
<dbReference type="RefSeq" id="WP_183968108.1">
    <property type="nucleotide sequence ID" value="NZ_BAABEW010000022.1"/>
</dbReference>
<comment type="caution">
    <text evidence="2">The sequence shown here is derived from an EMBL/GenBank/DDBJ whole genome shotgun (WGS) entry which is preliminary data.</text>
</comment>
<dbReference type="EC" id="2.4.2.9" evidence="2"/>
<proteinExistence type="predicted"/>
<keyword evidence="2" id="KW-0328">Glycosyltransferase</keyword>
<dbReference type="Gene3D" id="3.40.50.2020">
    <property type="match status" value="1"/>
</dbReference>
<dbReference type="EMBL" id="JACHGB010000005">
    <property type="protein sequence ID" value="MBB5272506.1"/>
    <property type="molecule type" value="Genomic_DNA"/>
</dbReference>
<sequence length="185" mass="20273">MPQAPLKRCTLYDTAEVGALLDDMARRAAALLAGRDAVIVGILRRGAPLAALLRERLERDHGIAGLPSFDVKIQRYSDDLRLLHPETLLTEDPAHAGLDLAGRCVLLVDDVLYRGHSLLRALDWAARRGAAEVRVAVLADRNVNVLPVHADIVGAHLQLAPDDVVECHVPPYESELSVELVRPRR</sequence>
<dbReference type="AlphaFoldDB" id="A0A7W8HI60"/>
<reference evidence="2 3" key="1">
    <citation type="submission" date="2020-08" db="EMBL/GenBank/DDBJ databases">
        <title>Genomic Encyclopedia of Type Strains, Phase IV (KMG-IV): sequencing the most valuable type-strain genomes for metagenomic binning, comparative biology and taxonomic classification.</title>
        <authorList>
            <person name="Goeker M."/>
        </authorList>
    </citation>
    <scope>NUCLEOTIDE SEQUENCE [LARGE SCALE GENOMIC DNA]</scope>
    <source>
        <strain evidence="2 3">DSM 29781</strain>
    </source>
</reference>
<feature type="domain" description="Phosphoribosyltransferase" evidence="1">
    <location>
        <begin position="17"/>
        <end position="154"/>
    </location>
</feature>
<dbReference type="InterPro" id="IPR029057">
    <property type="entry name" value="PRTase-like"/>
</dbReference>
<evidence type="ECO:0000313" key="2">
    <source>
        <dbReference type="EMBL" id="MBB5272506.1"/>
    </source>
</evidence>
<organism evidence="2 3">
    <name type="scientific">Quisquiliibacterium transsilvanicum</name>
    <dbReference type="NCBI Taxonomy" id="1549638"/>
    <lineage>
        <taxon>Bacteria</taxon>
        <taxon>Pseudomonadati</taxon>
        <taxon>Pseudomonadota</taxon>
        <taxon>Betaproteobacteria</taxon>
        <taxon>Burkholderiales</taxon>
        <taxon>Burkholderiaceae</taxon>
        <taxon>Quisquiliibacterium</taxon>
    </lineage>
</organism>
<accession>A0A7W8HI60</accession>
<dbReference type="Pfam" id="PF00156">
    <property type="entry name" value="Pribosyltran"/>
    <property type="match status" value="1"/>
</dbReference>
<dbReference type="Proteomes" id="UP000532440">
    <property type="component" value="Unassembled WGS sequence"/>
</dbReference>
<dbReference type="PANTHER" id="PTHR11608:SF0">
    <property type="entry name" value="BIFUNCTIONAL PROTEIN PYRR"/>
    <property type="match status" value="1"/>
</dbReference>
<dbReference type="GO" id="GO:0004845">
    <property type="term" value="F:uracil phosphoribosyltransferase activity"/>
    <property type="evidence" value="ECO:0007669"/>
    <property type="project" value="UniProtKB-EC"/>
</dbReference>
<protein>
    <submittedName>
        <fullName evidence="2">Pyrimidine operon attenuation protein/uracil phosphoribosyltransferase</fullName>
        <ecNumber evidence="2">2.4.2.9</ecNumber>
    </submittedName>
</protein>
<dbReference type="InterPro" id="IPR050137">
    <property type="entry name" value="PyrR_bifunctional"/>
</dbReference>
<gene>
    <name evidence="2" type="ORF">HNQ70_002529</name>
</gene>
<dbReference type="CDD" id="cd06223">
    <property type="entry name" value="PRTases_typeI"/>
    <property type="match status" value="1"/>
</dbReference>